<dbReference type="RefSeq" id="WP_133853696.1">
    <property type="nucleotide sequence ID" value="NZ_SNXZ01000008.1"/>
</dbReference>
<dbReference type="InterPro" id="IPR012309">
    <property type="entry name" value="DNA_ligase_ATP-dep_C"/>
</dbReference>
<evidence type="ECO:0000259" key="6">
    <source>
        <dbReference type="PROSITE" id="PS50160"/>
    </source>
</evidence>
<comment type="caution">
    <text evidence="7">The sequence shown here is derived from an EMBL/GenBank/DDBJ whole genome shotgun (WGS) entry which is preliminary data.</text>
</comment>
<evidence type="ECO:0000313" key="8">
    <source>
        <dbReference type="Proteomes" id="UP000295444"/>
    </source>
</evidence>
<dbReference type="OrthoDB" id="9802472at2"/>
<dbReference type="InterPro" id="IPR014146">
    <property type="entry name" value="LigD_ligase_dom"/>
</dbReference>
<feature type="compositionally biased region" description="Basic and acidic residues" evidence="5">
    <location>
        <begin position="1"/>
        <end position="17"/>
    </location>
</feature>
<dbReference type="InterPro" id="IPR012340">
    <property type="entry name" value="NA-bd_OB-fold"/>
</dbReference>
<dbReference type="Proteomes" id="UP000295444">
    <property type="component" value="Unassembled WGS sequence"/>
</dbReference>
<dbReference type="CDD" id="cd07971">
    <property type="entry name" value="OBF_DNA_ligase_LigD"/>
    <property type="match status" value="1"/>
</dbReference>
<evidence type="ECO:0000256" key="1">
    <source>
        <dbReference type="ARBA" id="ARBA00007572"/>
    </source>
</evidence>
<dbReference type="PANTHER" id="PTHR45674">
    <property type="entry name" value="DNA LIGASE 1/3 FAMILY MEMBER"/>
    <property type="match status" value="1"/>
</dbReference>
<evidence type="ECO:0000256" key="3">
    <source>
        <dbReference type="ARBA" id="ARBA00022598"/>
    </source>
</evidence>
<dbReference type="GO" id="GO:0006310">
    <property type="term" value="P:DNA recombination"/>
    <property type="evidence" value="ECO:0007669"/>
    <property type="project" value="InterPro"/>
</dbReference>
<dbReference type="EMBL" id="SNXZ01000008">
    <property type="protein sequence ID" value="TDP92161.1"/>
    <property type="molecule type" value="Genomic_DNA"/>
</dbReference>
<dbReference type="InterPro" id="IPR016059">
    <property type="entry name" value="DNA_ligase_ATP-dep_CS"/>
</dbReference>
<dbReference type="SUPFAM" id="SSF56091">
    <property type="entry name" value="DNA ligase/mRNA capping enzyme, catalytic domain"/>
    <property type="match status" value="1"/>
</dbReference>
<dbReference type="Pfam" id="PF04679">
    <property type="entry name" value="DNA_ligase_A_C"/>
    <property type="match status" value="1"/>
</dbReference>
<dbReference type="GO" id="GO:0006281">
    <property type="term" value="P:DNA repair"/>
    <property type="evidence" value="ECO:0007669"/>
    <property type="project" value="InterPro"/>
</dbReference>
<evidence type="ECO:0000256" key="4">
    <source>
        <dbReference type="ARBA" id="ARBA00034003"/>
    </source>
</evidence>
<evidence type="ECO:0000313" key="7">
    <source>
        <dbReference type="EMBL" id="TDP92161.1"/>
    </source>
</evidence>
<dbReference type="EC" id="6.5.1.1" evidence="2"/>
<organism evidence="7 8">
    <name type="scientific">Labedaea rhizosphaerae</name>
    <dbReference type="NCBI Taxonomy" id="598644"/>
    <lineage>
        <taxon>Bacteria</taxon>
        <taxon>Bacillati</taxon>
        <taxon>Actinomycetota</taxon>
        <taxon>Actinomycetes</taxon>
        <taxon>Pseudonocardiales</taxon>
        <taxon>Pseudonocardiaceae</taxon>
        <taxon>Labedaea</taxon>
    </lineage>
</organism>
<dbReference type="Gene3D" id="2.40.50.140">
    <property type="entry name" value="Nucleic acid-binding proteins"/>
    <property type="match status" value="1"/>
</dbReference>
<proteinExistence type="inferred from homology"/>
<dbReference type="GO" id="GO:0005524">
    <property type="term" value="F:ATP binding"/>
    <property type="evidence" value="ECO:0007669"/>
    <property type="project" value="InterPro"/>
</dbReference>
<dbReference type="Gene3D" id="3.30.1490.70">
    <property type="match status" value="1"/>
</dbReference>
<feature type="domain" description="ATP-dependent DNA ligase family profile" evidence="6">
    <location>
        <begin position="267"/>
        <end position="385"/>
    </location>
</feature>
<dbReference type="PROSITE" id="PS00697">
    <property type="entry name" value="DNA_LIGASE_A1"/>
    <property type="match status" value="1"/>
</dbReference>
<dbReference type="NCBIfam" id="TIGR02777">
    <property type="entry name" value="LigD_PE_dom"/>
    <property type="match status" value="1"/>
</dbReference>
<comment type="similarity">
    <text evidence="1">Belongs to the ATP-dependent DNA ligase family.</text>
</comment>
<reference evidence="7 8" key="1">
    <citation type="submission" date="2019-03" db="EMBL/GenBank/DDBJ databases">
        <title>Genomic Encyclopedia of Type Strains, Phase IV (KMG-IV): sequencing the most valuable type-strain genomes for metagenomic binning, comparative biology and taxonomic classification.</title>
        <authorList>
            <person name="Goeker M."/>
        </authorList>
    </citation>
    <scope>NUCLEOTIDE SEQUENCE [LARGE SCALE GENOMIC DNA]</scope>
    <source>
        <strain evidence="7 8">DSM 45361</strain>
    </source>
</reference>
<dbReference type="SUPFAM" id="SSF50249">
    <property type="entry name" value="Nucleic acid-binding proteins"/>
    <property type="match status" value="1"/>
</dbReference>
<feature type="region of interest" description="Disordered" evidence="5">
    <location>
        <begin position="1"/>
        <end position="30"/>
    </location>
</feature>
<keyword evidence="8" id="KW-1185">Reference proteome</keyword>
<dbReference type="InterPro" id="IPR050191">
    <property type="entry name" value="ATP-dep_DNA_ligase"/>
</dbReference>
<keyword evidence="3" id="KW-0436">Ligase</keyword>
<gene>
    <name evidence="7" type="ORF">EV186_108374</name>
</gene>
<dbReference type="InterPro" id="IPR012310">
    <property type="entry name" value="DNA_ligase_ATP-dep_cent"/>
</dbReference>
<protein>
    <recommendedName>
        <fullName evidence="2">DNA ligase (ATP)</fullName>
        <ecNumber evidence="2">6.5.1.1</ecNumber>
    </recommendedName>
</protein>
<dbReference type="PROSITE" id="PS50160">
    <property type="entry name" value="DNA_LIGASE_A3"/>
    <property type="match status" value="1"/>
</dbReference>
<dbReference type="Gene3D" id="3.30.470.30">
    <property type="entry name" value="DNA ligase/mRNA capping enzyme"/>
    <property type="match status" value="1"/>
</dbReference>
<dbReference type="Pfam" id="PF01068">
    <property type="entry name" value="DNA_ligase_A_M"/>
    <property type="match status" value="1"/>
</dbReference>
<dbReference type="AlphaFoldDB" id="A0A4R6RYF7"/>
<name>A0A4R6RYF7_LABRH</name>
<sequence length="472" mass="52738">MGDLGEYRRKRDPDRTPEPVPAEDAALPHGDDNTFVIQEHHATALHWDVRFERAGVLASWAVPKGLPPDLKTIRMAVHTEDHPLEYATFDGEIPKGEYGGGAMFIWDRGTYETYKWEDYEIDVRLHGSRVEGRFIFLKREKGWLVRRREADSHPDWEPLPDDLSPMLAVPGPLPVPDDDWTFEFKWDGVRALVTVDGGRIRIHSRAGNDVTVSYPELTGLGAQLGSTQVVLDGEIVAFSGGRPSFDKLRKRMHVSQAGAARRLVAVAPVTYLIFDVLHVDGRSCLSLPYRERRALLEELELKGKHWQTPRSYAGAGEAVLAASREQELEGVVAKRLDSAYQPGRRSSDWVKITDLRTEEVVIGGWRPGTGKRSGVLGALLVGVPDGDGLRYLGSAGTGFTNADLESLTGRLRELARDTSPFDHVPADRARGAHWVKPELVGEVAFVRWTQDGRMREPRWRGLLPDRSPEDLS</sequence>
<dbReference type="GO" id="GO:0003910">
    <property type="term" value="F:DNA ligase (ATP) activity"/>
    <property type="evidence" value="ECO:0007669"/>
    <property type="project" value="UniProtKB-EC"/>
</dbReference>
<dbReference type="Pfam" id="PF13298">
    <property type="entry name" value="LigD_N"/>
    <property type="match status" value="1"/>
</dbReference>
<evidence type="ECO:0000256" key="5">
    <source>
        <dbReference type="SAM" id="MobiDB-lite"/>
    </source>
</evidence>
<dbReference type="CDD" id="cd07906">
    <property type="entry name" value="Adenylation_DNA_ligase_LigD_LigC"/>
    <property type="match status" value="1"/>
</dbReference>
<dbReference type="NCBIfam" id="TIGR02779">
    <property type="entry name" value="NHEJ_ligase_lig"/>
    <property type="match status" value="1"/>
</dbReference>
<dbReference type="PANTHER" id="PTHR45674:SF4">
    <property type="entry name" value="DNA LIGASE 1"/>
    <property type="match status" value="1"/>
</dbReference>
<evidence type="ECO:0000256" key="2">
    <source>
        <dbReference type="ARBA" id="ARBA00012727"/>
    </source>
</evidence>
<comment type="catalytic activity">
    <reaction evidence="4">
        <text>ATP + (deoxyribonucleotide)n-3'-hydroxyl + 5'-phospho-(deoxyribonucleotide)m = (deoxyribonucleotide)n+m + AMP + diphosphate.</text>
        <dbReference type="EC" id="6.5.1.1"/>
    </reaction>
</comment>
<dbReference type="InterPro" id="IPR014144">
    <property type="entry name" value="LigD_PE_domain"/>
</dbReference>
<accession>A0A4R6RYF7</accession>